<organism evidence="1 2">
    <name type="scientific">Streptomyces cinnabarinus</name>
    <dbReference type="NCBI Taxonomy" id="67287"/>
    <lineage>
        <taxon>Bacteria</taxon>
        <taxon>Bacillati</taxon>
        <taxon>Actinomycetota</taxon>
        <taxon>Actinomycetes</taxon>
        <taxon>Kitasatosporales</taxon>
        <taxon>Streptomycetaceae</taxon>
        <taxon>Streptomyces</taxon>
    </lineage>
</organism>
<gene>
    <name evidence="1" type="ORF">STRCI_001649</name>
</gene>
<proteinExistence type="predicted"/>
<accession>A0ABY7KC76</accession>
<dbReference type="RefSeq" id="WP_269658193.1">
    <property type="nucleotide sequence ID" value="NZ_CP114413.1"/>
</dbReference>
<dbReference type="EMBL" id="CP114413">
    <property type="protein sequence ID" value="WAZ20526.1"/>
    <property type="molecule type" value="Genomic_DNA"/>
</dbReference>
<keyword evidence="2" id="KW-1185">Reference proteome</keyword>
<protein>
    <submittedName>
        <fullName evidence="1">Uncharacterized protein</fullName>
    </submittedName>
</protein>
<evidence type="ECO:0000313" key="1">
    <source>
        <dbReference type="EMBL" id="WAZ20526.1"/>
    </source>
</evidence>
<name>A0ABY7KC76_9ACTN</name>
<sequence length="59" mass="6157">MNESFQAQPFVVLMSGSPTVRLPQGTQSRHAGTEIDAETLTDAGLADGASGFTFEGLTL</sequence>
<dbReference type="Proteomes" id="UP001164439">
    <property type="component" value="Chromosome"/>
</dbReference>
<evidence type="ECO:0000313" key="2">
    <source>
        <dbReference type="Proteomes" id="UP001164439"/>
    </source>
</evidence>
<reference evidence="1" key="1">
    <citation type="submission" date="2022-12" db="EMBL/GenBank/DDBJ databases">
        <authorList>
            <person name="Ruckert C."/>
            <person name="Busche T."/>
            <person name="Kalinowski J."/>
            <person name="Wittmann C."/>
        </authorList>
    </citation>
    <scope>NUCLEOTIDE SEQUENCE</scope>
    <source>
        <strain evidence="1">DSM 40467</strain>
    </source>
</reference>